<dbReference type="EMBL" id="JAPWGM010000003">
    <property type="protein sequence ID" value="MCZ4244733.1"/>
    <property type="molecule type" value="Genomic_DNA"/>
</dbReference>
<accession>A0ABT4LA01</accession>
<reference evidence="1" key="1">
    <citation type="submission" date="2022-12" db="EMBL/GenBank/DDBJ databases">
        <title>Genome sequence of HCMS5-2.</title>
        <authorList>
            <person name="Woo H."/>
        </authorList>
    </citation>
    <scope>NUCLEOTIDE SEQUENCE</scope>
    <source>
        <strain evidence="1">HCMS5-2</strain>
    </source>
</reference>
<protein>
    <submittedName>
        <fullName evidence="1">Type IX secretion system membrane protein PorP/SprF</fullName>
    </submittedName>
</protein>
<sequence>MAAQFFANSNLRIGYAYDFSIGALQGYSGGTHEISVGYFFNRKSLRMGTPRYF</sequence>
<evidence type="ECO:0000313" key="2">
    <source>
        <dbReference type="Proteomes" id="UP001144347"/>
    </source>
</evidence>
<comment type="caution">
    <text evidence="1">The sequence shown here is derived from an EMBL/GenBank/DDBJ whole genome shotgun (WGS) entry which is preliminary data.</text>
</comment>
<keyword evidence="2" id="KW-1185">Reference proteome</keyword>
<evidence type="ECO:0000313" key="1">
    <source>
        <dbReference type="EMBL" id="MCZ4244733.1"/>
    </source>
</evidence>
<proteinExistence type="predicted"/>
<dbReference type="Proteomes" id="UP001144347">
    <property type="component" value="Unassembled WGS sequence"/>
</dbReference>
<dbReference type="InterPro" id="IPR019861">
    <property type="entry name" value="PorP/SprF_Bacteroidetes"/>
</dbReference>
<name>A0ABT4LA01_9SPHI</name>
<gene>
    <name evidence="1" type="ORF">O0955_12040</name>
</gene>
<dbReference type="Pfam" id="PF11751">
    <property type="entry name" value="PorP_SprF"/>
    <property type="match status" value="1"/>
</dbReference>
<dbReference type="RefSeq" id="WP_269427793.1">
    <property type="nucleotide sequence ID" value="NZ_JAPWGM010000003.1"/>
</dbReference>
<organism evidence="1 2">
    <name type="scientific">Pedobacter punctiformis</name>
    <dbReference type="NCBI Taxonomy" id="3004097"/>
    <lineage>
        <taxon>Bacteria</taxon>
        <taxon>Pseudomonadati</taxon>
        <taxon>Bacteroidota</taxon>
        <taxon>Sphingobacteriia</taxon>
        <taxon>Sphingobacteriales</taxon>
        <taxon>Sphingobacteriaceae</taxon>
        <taxon>Pedobacter</taxon>
    </lineage>
</organism>